<dbReference type="RefSeq" id="WP_002697033.1">
    <property type="nucleotide sequence ID" value="NZ_AAWS01000013.1"/>
</dbReference>
<gene>
    <name evidence="1" type="ORF">M23134_00058</name>
</gene>
<protein>
    <submittedName>
        <fullName evidence="1">Uncharacterized protein</fullName>
    </submittedName>
</protein>
<dbReference type="Proteomes" id="UP000004095">
    <property type="component" value="Unassembled WGS sequence"/>
</dbReference>
<dbReference type="AlphaFoldDB" id="A1ZKT8"/>
<evidence type="ECO:0000313" key="1">
    <source>
        <dbReference type="EMBL" id="EAY28904.1"/>
    </source>
</evidence>
<organism evidence="1 2">
    <name type="scientific">Microscilla marina ATCC 23134</name>
    <dbReference type="NCBI Taxonomy" id="313606"/>
    <lineage>
        <taxon>Bacteria</taxon>
        <taxon>Pseudomonadati</taxon>
        <taxon>Bacteroidota</taxon>
        <taxon>Cytophagia</taxon>
        <taxon>Cytophagales</taxon>
        <taxon>Microscillaceae</taxon>
        <taxon>Microscilla</taxon>
    </lineage>
</organism>
<dbReference type="EMBL" id="AAWS01000013">
    <property type="protein sequence ID" value="EAY28904.1"/>
    <property type="molecule type" value="Genomic_DNA"/>
</dbReference>
<evidence type="ECO:0000313" key="2">
    <source>
        <dbReference type="Proteomes" id="UP000004095"/>
    </source>
</evidence>
<name>A1ZKT8_MICM2</name>
<keyword evidence="2" id="KW-1185">Reference proteome</keyword>
<comment type="caution">
    <text evidence="1">The sequence shown here is derived from an EMBL/GenBank/DDBJ whole genome shotgun (WGS) entry which is preliminary data.</text>
</comment>
<accession>A1ZKT8</accession>
<reference evidence="1 2" key="1">
    <citation type="submission" date="2007-01" db="EMBL/GenBank/DDBJ databases">
        <authorList>
            <person name="Haygood M."/>
            <person name="Podell S."/>
            <person name="Anderson C."/>
            <person name="Hopkinson B."/>
            <person name="Roe K."/>
            <person name="Barbeau K."/>
            <person name="Gaasterland T."/>
            <person name="Ferriera S."/>
            <person name="Johnson J."/>
            <person name="Kravitz S."/>
            <person name="Beeson K."/>
            <person name="Sutton G."/>
            <person name="Rogers Y.-H."/>
            <person name="Friedman R."/>
            <person name="Frazier M."/>
            <person name="Venter J.C."/>
        </authorList>
    </citation>
    <scope>NUCLEOTIDE SEQUENCE [LARGE SCALE GENOMIC DNA]</scope>
    <source>
        <strain evidence="1 2">ATCC 23134</strain>
    </source>
</reference>
<sequence>MKMIEEKDGTYSARIKNLSTSIERKVALRRNFMKEIEKRLNDEK</sequence>
<proteinExistence type="predicted"/>